<feature type="signal peptide" evidence="1">
    <location>
        <begin position="1"/>
        <end position="23"/>
    </location>
</feature>
<dbReference type="InterPro" id="IPR049306">
    <property type="entry name" value="GLV1-2"/>
</dbReference>
<dbReference type="AlphaFoldDB" id="A0AAN7J5B6"/>
<evidence type="ECO:0000313" key="2">
    <source>
        <dbReference type="EMBL" id="KAK4598932.1"/>
    </source>
</evidence>
<keyword evidence="3" id="KW-1185">Reference proteome</keyword>
<reference evidence="2 3" key="1">
    <citation type="journal article" date="2023" name="G3 (Bethesda)">
        <title>A haplotype-resolved chromosome-scale genome for Quercus rubra L. provides insights into the genetics of adaptive traits for red oak species.</title>
        <authorList>
            <person name="Kapoor B."/>
            <person name="Jenkins J."/>
            <person name="Schmutz J."/>
            <person name="Zhebentyayeva T."/>
            <person name="Kuelheim C."/>
            <person name="Coggeshall M."/>
            <person name="Heim C."/>
            <person name="Lasky J.R."/>
            <person name="Leites L."/>
            <person name="Islam-Faridi N."/>
            <person name="Romero-Severson J."/>
            <person name="DeLeo V.L."/>
            <person name="Lucas S.M."/>
            <person name="Lazic D."/>
            <person name="Gailing O."/>
            <person name="Carlson J."/>
            <person name="Staton M."/>
        </authorList>
    </citation>
    <scope>NUCLEOTIDE SEQUENCE [LARGE SCALE GENOMIC DNA]</scope>
    <source>
        <strain evidence="2">Pseudo-F2</strain>
    </source>
</reference>
<comment type="caution">
    <text evidence="2">The sequence shown here is derived from an EMBL/GenBank/DDBJ whole genome shotgun (WGS) entry which is preliminary data.</text>
</comment>
<accession>A0AAN7J5B6</accession>
<evidence type="ECO:0000313" key="3">
    <source>
        <dbReference type="Proteomes" id="UP001324115"/>
    </source>
</evidence>
<gene>
    <name evidence="2" type="ORF">RGQ29_016108</name>
</gene>
<dbReference type="Proteomes" id="UP001324115">
    <property type="component" value="Unassembled WGS sequence"/>
</dbReference>
<keyword evidence="1" id="KW-0732">Signal</keyword>
<evidence type="ECO:0000256" key="1">
    <source>
        <dbReference type="SAM" id="SignalP"/>
    </source>
</evidence>
<dbReference type="Pfam" id="PF21529">
    <property type="entry name" value="GLV1-2"/>
    <property type="match status" value="1"/>
</dbReference>
<protein>
    <recommendedName>
        <fullName evidence="4">Root meristem growth factor 8</fullName>
    </recommendedName>
</protein>
<name>A0AAN7J5B6_QUERU</name>
<proteinExistence type="predicted"/>
<organism evidence="2 3">
    <name type="scientific">Quercus rubra</name>
    <name type="common">Northern red oak</name>
    <name type="synonym">Quercus borealis</name>
    <dbReference type="NCBI Taxonomy" id="3512"/>
    <lineage>
        <taxon>Eukaryota</taxon>
        <taxon>Viridiplantae</taxon>
        <taxon>Streptophyta</taxon>
        <taxon>Embryophyta</taxon>
        <taxon>Tracheophyta</taxon>
        <taxon>Spermatophyta</taxon>
        <taxon>Magnoliopsida</taxon>
        <taxon>eudicotyledons</taxon>
        <taxon>Gunneridae</taxon>
        <taxon>Pentapetalae</taxon>
        <taxon>rosids</taxon>
        <taxon>fabids</taxon>
        <taxon>Fagales</taxon>
        <taxon>Fagaceae</taxon>
        <taxon>Quercus</taxon>
    </lineage>
</organism>
<feature type="chain" id="PRO_5042879843" description="Root meristem growth factor 8" evidence="1">
    <location>
        <begin position="24"/>
        <end position="134"/>
    </location>
</feature>
<dbReference type="EMBL" id="JAXUIC010000003">
    <property type="protein sequence ID" value="KAK4598932.1"/>
    <property type="molecule type" value="Genomic_DNA"/>
</dbReference>
<sequence>MELMIVMTTLCFVLLALLTPSASLQIQVQPSYEKANELQHYSLPALPRKLRLFEEVAVKEYGGQDSTSYNKEYVAGKQVKHNNKEQVNTVVHGNKGTWREWVERGADESEFYTMDYSSVRRRPPIHNKSIPVTP</sequence>
<evidence type="ECO:0008006" key="4">
    <source>
        <dbReference type="Google" id="ProtNLM"/>
    </source>
</evidence>